<feature type="transmembrane region" description="Helical" evidence="2">
    <location>
        <begin position="26"/>
        <end position="45"/>
    </location>
</feature>
<evidence type="ECO:0000313" key="3">
    <source>
        <dbReference type="EMBL" id="GAA0369128.1"/>
    </source>
</evidence>
<feature type="region of interest" description="Disordered" evidence="1">
    <location>
        <begin position="1"/>
        <end position="21"/>
    </location>
</feature>
<keyword evidence="2" id="KW-0812">Transmembrane</keyword>
<organism evidence="3 4">
    <name type="scientific">Streptomyces blastmyceticus</name>
    <dbReference type="NCBI Taxonomy" id="68180"/>
    <lineage>
        <taxon>Bacteria</taxon>
        <taxon>Bacillati</taxon>
        <taxon>Actinomycetota</taxon>
        <taxon>Actinomycetes</taxon>
        <taxon>Kitasatosporales</taxon>
        <taxon>Streptomycetaceae</taxon>
        <taxon>Streptomyces</taxon>
    </lineage>
</organism>
<protein>
    <recommendedName>
        <fullName evidence="5">Sugar kinase</fullName>
    </recommendedName>
</protein>
<evidence type="ECO:0000313" key="4">
    <source>
        <dbReference type="Proteomes" id="UP001500063"/>
    </source>
</evidence>
<keyword evidence="2" id="KW-0472">Membrane</keyword>
<reference evidence="3 4" key="1">
    <citation type="journal article" date="2019" name="Int. J. Syst. Evol. Microbiol.">
        <title>The Global Catalogue of Microorganisms (GCM) 10K type strain sequencing project: providing services to taxonomists for standard genome sequencing and annotation.</title>
        <authorList>
            <consortium name="The Broad Institute Genomics Platform"/>
            <consortium name="The Broad Institute Genome Sequencing Center for Infectious Disease"/>
            <person name="Wu L."/>
            <person name="Ma J."/>
        </authorList>
    </citation>
    <scope>NUCLEOTIDE SEQUENCE [LARGE SCALE GENOMIC DNA]</scope>
    <source>
        <strain evidence="3 4">JCM 4565</strain>
    </source>
</reference>
<gene>
    <name evidence="3" type="ORF">GCM10010319_53810</name>
</gene>
<accession>A0ABN0XP74</accession>
<evidence type="ECO:0000256" key="2">
    <source>
        <dbReference type="SAM" id="Phobius"/>
    </source>
</evidence>
<feature type="compositionally biased region" description="Basic and acidic residues" evidence="1">
    <location>
        <begin position="7"/>
        <end position="21"/>
    </location>
</feature>
<keyword evidence="2" id="KW-1133">Transmembrane helix</keyword>
<dbReference type="EMBL" id="BAAABW010000026">
    <property type="protein sequence ID" value="GAA0369128.1"/>
    <property type="molecule type" value="Genomic_DNA"/>
</dbReference>
<dbReference type="Proteomes" id="UP001500063">
    <property type="component" value="Unassembled WGS sequence"/>
</dbReference>
<name>A0ABN0XP74_9ACTN</name>
<dbReference type="RefSeq" id="WP_344121730.1">
    <property type="nucleotide sequence ID" value="NZ_BAAABW010000026.1"/>
</dbReference>
<evidence type="ECO:0000256" key="1">
    <source>
        <dbReference type="SAM" id="MobiDB-lite"/>
    </source>
</evidence>
<keyword evidence="4" id="KW-1185">Reference proteome</keyword>
<proteinExistence type="predicted"/>
<evidence type="ECO:0008006" key="5">
    <source>
        <dbReference type="Google" id="ProtNLM"/>
    </source>
</evidence>
<sequence length="189" mass="20874">MTATMELPERTTTPDEPDGGRPRRRWLKAVIVFLLIAIPAGYLYISAMQSRGGSDSKKEQAASTGLEEGWPSRLQRRVYEVTVPSYAEDVASYETNSWKASSLYLQFTTTRAKFAKWLTDVGTSASALKNGEVTIDDDQAAEVGWKFGSGHHWAGTVREQDKPKPTLAITANLDNPDYPQVFVVSTTTP</sequence>
<comment type="caution">
    <text evidence="3">The sequence shown here is derived from an EMBL/GenBank/DDBJ whole genome shotgun (WGS) entry which is preliminary data.</text>
</comment>